<keyword evidence="3 11" id="KW-0813">Transport</keyword>
<keyword evidence="5" id="KW-0762">Sugar transport</keyword>
<dbReference type="GO" id="GO:0140359">
    <property type="term" value="F:ABC-type transporter activity"/>
    <property type="evidence" value="ECO:0007669"/>
    <property type="project" value="InterPro"/>
</dbReference>
<dbReference type="PANTHER" id="PTHR30413:SF10">
    <property type="entry name" value="CAPSULE POLYSACCHARIDE EXPORT INNER-MEMBRANE PROTEIN CTRC"/>
    <property type="match status" value="1"/>
</dbReference>
<evidence type="ECO:0000256" key="4">
    <source>
        <dbReference type="ARBA" id="ARBA00022475"/>
    </source>
</evidence>
<feature type="transmembrane region" description="Helical" evidence="11">
    <location>
        <begin position="97"/>
        <end position="114"/>
    </location>
</feature>
<evidence type="ECO:0000256" key="11">
    <source>
        <dbReference type="RuleBase" id="RU361157"/>
    </source>
</evidence>
<dbReference type="STRING" id="45071.Lpar_3004"/>
<evidence type="ECO:0000256" key="9">
    <source>
        <dbReference type="ARBA" id="ARBA00023047"/>
    </source>
</evidence>
<feature type="domain" description="ABC transmembrane type-2" evidence="12">
    <location>
        <begin position="62"/>
        <end position="286"/>
    </location>
</feature>
<dbReference type="EMBL" id="LSOG01000104">
    <property type="protein sequence ID" value="OEH45285.1"/>
    <property type="molecule type" value="Genomic_DNA"/>
</dbReference>
<feature type="transmembrane region" description="Helical" evidence="11">
    <location>
        <begin position="140"/>
        <end position="168"/>
    </location>
</feature>
<dbReference type="GO" id="GO:0043190">
    <property type="term" value="C:ATP-binding cassette (ABC) transporter complex"/>
    <property type="evidence" value="ECO:0007669"/>
    <property type="project" value="InterPro"/>
</dbReference>
<keyword evidence="7" id="KW-0972">Capsule biogenesis/degradation</keyword>
<name>A0A1E5JL67_9GAMM</name>
<evidence type="ECO:0000256" key="2">
    <source>
        <dbReference type="ARBA" id="ARBA00007783"/>
    </source>
</evidence>
<comment type="similarity">
    <text evidence="2 11">Belongs to the ABC-2 integral membrane protein family.</text>
</comment>
<dbReference type="GO" id="GO:0015774">
    <property type="term" value="P:polysaccharide transport"/>
    <property type="evidence" value="ECO:0007669"/>
    <property type="project" value="UniProtKB-KW"/>
</dbReference>
<evidence type="ECO:0000256" key="8">
    <source>
        <dbReference type="ARBA" id="ARBA00022989"/>
    </source>
</evidence>
<reference evidence="13 14" key="1">
    <citation type="submission" date="2016-02" db="EMBL/GenBank/DDBJ databases">
        <title>Secondary metabolites in Legionella.</title>
        <authorList>
            <person name="Tobias N.J."/>
            <person name="Bode H.B."/>
        </authorList>
    </citation>
    <scope>NUCLEOTIDE SEQUENCE [LARGE SCALE GENOMIC DNA]</scope>
    <source>
        <strain evidence="13 14">DSM 19216</strain>
    </source>
</reference>
<evidence type="ECO:0000256" key="5">
    <source>
        <dbReference type="ARBA" id="ARBA00022597"/>
    </source>
</evidence>
<evidence type="ECO:0000256" key="7">
    <source>
        <dbReference type="ARBA" id="ARBA00022903"/>
    </source>
</evidence>
<keyword evidence="10 11" id="KW-0472">Membrane</keyword>
<evidence type="ECO:0000256" key="6">
    <source>
        <dbReference type="ARBA" id="ARBA00022692"/>
    </source>
</evidence>
<feature type="transmembrane region" description="Helical" evidence="11">
    <location>
        <begin position="64"/>
        <end position="85"/>
    </location>
</feature>
<evidence type="ECO:0000256" key="1">
    <source>
        <dbReference type="ARBA" id="ARBA00004651"/>
    </source>
</evidence>
<keyword evidence="4 11" id="KW-1003">Cell membrane</keyword>
<dbReference type="InterPro" id="IPR013525">
    <property type="entry name" value="ABC2_TM"/>
</dbReference>
<protein>
    <recommendedName>
        <fullName evidence="11">Transport permease protein</fullName>
    </recommendedName>
</protein>
<keyword evidence="9" id="KW-0625">Polysaccharide transport</keyword>
<feature type="transmembrane region" description="Helical" evidence="11">
    <location>
        <begin position="175"/>
        <end position="194"/>
    </location>
</feature>
<keyword evidence="14" id="KW-1185">Reference proteome</keyword>
<dbReference type="InterPro" id="IPR000412">
    <property type="entry name" value="ABC_2_transport"/>
</dbReference>
<evidence type="ECO:0000313" key="13">
    <source>
        <dbReference type="EMBL" id="OEH45285.1"/>
    </source>
</evidence>
<dbReference type="Proteomes" id="UP000095229">
    <property type="component" value="Unassembled WGS sequence"/>
</dbReference>
<keyword evidence="6 11" id="KW-0812">Transmembrane</keyword>
<dbReference type="GO" id="GO:0015920">
    <property type="term" value="P:lipopolysaccharide transport"/>
    <property type="evidence" value="ECO:0007669"/>
    <property type="project" value="TreeGrafter"/>
</dbReference>
<comment type="caution">
    <text evidence="13">The sequence shown here is derived from an EMBL/GenBank/DDBJ whole genome shotgun (WGS) entry which is preliminary data.</text>
</comment>
<dbReference type="Pfam" id="PF01061">
    <property type="entry name" value="ABC2_membrane"/>
    <property type="match status" value="1"/>
</dbReference>
<evidence type="ECO:0000256" key="3">
    <source>
        <dbReference type="ARBA" id="ARBA00022448"/>
    </source>
</evidence>
<evidence type="ECO:0000313" key="14">
    <source>
        <dbReference type="Proteomes" id="UP000095229"/>
    </source>
</evidence>
<dbReference type="RefSeq" id="WP_237759425.1">
    <property type="nucleotide sequence ID" value="NZ_LNYQ01000013.1"/>
</dbReference>
<dbReference type="PATRIC" id="fig|45071.6.peg.3231"/>
<keyword evidence="8 11" id="KW-1133">Transmembrane helix</keyword>
<accession>A0A1E5JL67</accession>
<dbReference type="PRINTS" id="PR00164">
    <property type="entry name" value="ABC2TRNSPORT"/>
</dbReference>
<comment type="subcellular location">
    <subcellularLocation>
        <location evidence="11">Cell inner membrane</location>
        <topology evidence="11">Multi-pass membrane protein</topology>
    </subcellularLocation>
    <subcellularLocation>
        <location evidence="1">Cell membrane</location>
        <topology evidence="1">Multi-pass membrane protein</topology>
    </subcellularLocation>
</comment>
<gene>
    <name evidence="13" type="primary">tagG</name>
    <name evidence="13" type="ORF">lpari_03765</name>
</gene>
<dbReference type="InterPro" id="IPR047817">
    <property type="entry name" value="ABC2_TM_bact-type"/>
</dbReference>
<sequence length="294" mass="33989">MYFCRMLLYSLNLDVYLLGNEMGRSLSKNHPAQMFLMLWRHHNLIFQLIKRDILMRYRGSFAGVLWLILAPLLMLGLYTLVFSVFMRIQWPGVTNNLMYSLLIYVGLIILNFFSECMNRSPIMIVSNANFVKKVVFPIEIFPWVIVGTTLFHAIINTLILVAFSFFLLGKINLTILLLPFLFLPLIFFTLGLSWFLCSAGVYIRDIAHLMAFLLQIVMYLSPVFYSISMLPEMFQKILLLNPLTFIIEQARSLVIFGKFPQWSTLSVFFVISMGVAYIGFLGFQKTKDGFADVL</sequence>
<dbReference type="PROSITE" id="PS51012">
    <property type="entry name" value="ABC_TM2"/>
    <property type="match status" value="1"/>
</dbReference>
<feature type="transmembrane region" description="Helical" evidence="11">
    <location>
        <begin position="206"/>
        <end position="225"/>
    </location>
</feature>
<dbReference type="AlphaFoldDB" id="A0A1E5JL67"/>
<dbReference type="PANTHER" id="PTHR30413">
    <property type="entry name" value="INNER MEMBRANE TRANSPORT PERMEASE"/>
    <property type="match status" value="1"/>
</dbReference>
<feature type="transmembrane region" description="Helical" evidence="11">
    <location>
        <begin position="262"/>
        <end position="283"/>
    </location>
</feature>
<proteinExistence type="inferred from homology"/>
<evidence type="ECO:0000259" key="12">
    <source>
        <dbReference type="PROSITE" id="PS51012"/>
    </source>
</evidence>
<organism evidence="13 14">
    <name type="scientific">Legionella parisiensis</name>
    <dbReference type="NCBI Taxonomy" id="45071"/>
    <lineage>
        <taxon>Bacteria</taxon>
        <taxon>Pseudomonadati</taxon>
        <taxon>Pseudomonadota</taxon>
        <taxon>Gammaproteobacteria</taxon>
        <taxon>Legionellales</taxon>
        <taxon>Legionellaceae</taxon>
        <taxon>Legionella</taxon>
    </lineage>
</organism>
<evidence type="ECO:0000256" key="10">
    <source>
        <dbReference type="ARBA" id="ARBA00023136"/>
    </source>
</evidence>